<evidence type="ECO:0000313" key="9">
    <source>
        <dbReference type="Proteomes" id="UP000538817"/>
    </source>
</evidence>
<evidence type="ECO:0000256" key="4">
    <source>
        <dbReference type="ARBA" id="ARBA00022759"/>
    </source>
</evidence>
<keyword evidence="3" id="KW-0540">Nuclease</keyword>
<evidence type="ECO:0000256" key="3">
    <source>
        <dbReference type="ARBA" id="ARBA00022722"/>
    </source>
</evidence>
<dbReference type="SUPFAM" id="SSF56672">
    <property type="entry name" value="DNA/RNA polymerases"/>
    <property type="match status" value="1"/>
</dbReference>
<organism evidence="8 9">
    <name type="scientific">Nothoprocta pentlandii</name>
    <dbReference type="NCBI Taxonomy" id="2585814"/>
    <lineage>
        <taxon>Eukaryota</taxon>
        <taxon>Metazoa</taxon>
        <taxon>Chordata</taxon>
        <taxon>Craniata</taxon>
        <taxon>Vertebrata</taxon>
        <taxon>Euteleostomi</taxon>
        <taxon>Archelosauria</taxon>
        <taxon>Archosauria</taxon>
        <taxon>Dinosauria</taxon>
        <taxon>Saurischia</taxon>
        <taxon>Theropoda</taxon>
        <taxon>Coelurosauria</taxon>
        <taxon>Aves</taxon>
        <taxon>Palaeognathae</taxon>
        <taxon>Tinamiformes</taxon>
        <taxon>Tinamidae</taxon>
        <taxon>Nothoprocta</taxon>
    </lineage>
</organism>
<keyword evidence="9" id="KW-1185">Reference proteome</keyword>
<evidence type="ECO:0000256" key="6">
    <source>
        <dbReference type="ARBA" id="ARBA00022918"/>
    </source>
</evidence>
<keyword evidence="2" id="KW-0548">Nucleotidyltransferase</keyword>
<dbReference type="InterPro" id="IPR043128">
    <property type="entry name" value="Rev_trsase/Diguanyl_cyclase"/>
</dbReference>
<proteinExistence type="predicted"/>
<sequence length="55" mass="6523">PWQYLGWQITKMEIRPQNIVLDIKVKNLNDLQRLLGTINWLRKLLGISTETLHPL</sequence>
<dbReference type="AlphaFoldDB" id="A0A7K7AET8"/>
<dbReference type="EMBL" id="VZSG01002346">
    <property type="protein sequence ID" value="NWX94456.1"/>
    <property type="molecule type" value="Genomic_DNA"/>
</dbReference>
<keyword evidence="5" id="KW-0378">Hydrolase</keyword>
<dbReference type="Pfam" id="PF06817">
    <property type="entry name" value="RVT_thumb"/>
    <property type="match status" value="1"/>
</dbReference>
<name>A0A7K7AET8_9AVES</name>
<protein>
    <submittedName>
        <fullName evidence="8">POK18 protein</fullName>
    </submittedName>
</protein>
<keyword evidence="4" id="KW-0255">Endonuclease</keyword>
<dbReference type="GO" id="GO:0003964">
    <property type="term" value="F:RNA-directed DNA polymerase activity"/>
    <property type="evidence" value="ECO:0007669"/>
    <property type="project" value="UniProtKB-KW"/>
</dbReference>
<evidence type="ECO:0000256" key="2">
    <source>
        <dbReference type="ARBA" id="ARBA00022695"/>
    </source>
</evidence>
<keyword evidence="6" id="KW-0695">RNA-directed DNA polymerase</keyword>
<evidence type="ECO:0000256" key="5">
    <source>
        <dbReference type="ARBA" id="ARBA00022801"/>
    </source>
</evidence>
<gene>
    <name evidence="8" type="primary">Ervk18_2</name>
    <name evidence="8" type="ORF">NOTPEN_R14391</name>
</gene>
<reference evidence="8 9" key="1">
    <citation type="submission" date="2019-09" db="EMBL/GenBank/DDBJ databases">
        <title>Bird 10,000 Genomes (B10K) Project - Family phase.</title>
        <authorList>
            <person name="Zhang G."/>
        </authorList>
    </citation>
    <scope>NUCLEOTIDE SEQUENCE [LARGE SCALE GENOMIC DNA]</scope>
    <source>
        <strain evidence="8">B10K-MSB-04</strain>
    </source>
</reference>
<dbReference type="InterPro" id="IPR043502">
    <property type="entry name" value="DNA/RNA_pol_sf"/>
</dbReference>
<dbReference type="GO" id="GO:0004519">
    <property type="term" value="F:endonuclease activity"/>
    <property type="evidence" value="ECO:0007669"/>
    <property type="project" value="UniProtKB-KW"/>
</dbReference>
<dbReference type="GO" id="GO:0035613">
    <property type="term" value="F:RNA stem-loop binding"/>
    <property type="evidence" value="ECO:0007669"/>
    <property type="project" value="TreeGrafter"/>
</dbReference>
<dbReference type="PANTHER" id="PTHR41694">
    <property type="entry name" value="ENDOGENOUS RETROVIRUS GROUP K MEMBER POL PROTEIN"/>
    <property type="match status" value="1"/>
</dbReference>
<feature type="non-terminal residue" evidence="8">
    <location>
        <position position="1"/>
    </location>
</feature>
<accession>A0A7K7AET8</accession>
<comment type="caution">
    <text evidence="8">The sequence shown here is derived from an EMBL/GenBank/DDBJ whole genome shotgun (WGS) entry which is preliminary data.</text>
</comment>
<dbReference type="Gene3D" id="3.30.70.270">
    <property type="match status" value="1"/>
</dbReference>
<dbReference type="PANTHER" id="PTHR41694:SF3">
    <property type="entry name" value="RNA-DIRECTED DNA POLYMERASE-RELATED"/>
    <property type="match status" value="1"/>
</dbReference>
<feature type="domain" description="Reverse transcriptase thumb" evidence="7">
    <location>
        <begin position="19"/>
        <end position="55"/>
    </location>
</feature>
<feature type="non-terminal residue" evidence="8">
    <location>
        <position position="55"/>
    </location>
</feature>
<dbReference type="GO" id="GO:0016787">
    <property type="term" value="F:hydrolase activity"/>
    <property type="evidence" value="ECO:0007669"/>
    <property type="project" value="UniProtKB-KW"/>
</dbReference>
<evidence type="ECO:0000256" key="1">
    <source>
        <dbReference type="ARBA" id="ARBA00022679"/>
    </source>
</evidence>
<keyword evidence="1" id="KW-0808">Transferase</keyword>
<dbReference type="InterPro" id="IPR010661">
    <property type="entry name" value="RVT_thumb"/>
</dbReference>
<evidence type="ECO:0000259" key="7">
    <source>
        <dbReference type="Pfam" id="PF06817"/>
    </source>
</evidence>
<evidence type="ECO:0000313" key="8">
    <source>
        <dbReference type="EMBL" id="NWX94456.1"/>
    </source>
</evidence>
<dbReference type="Proteomes" id="UP000538817">
    <property type="component" value="Unassembled WGS sequence"/>
</dbReference>